<gene>
    <name evidence="1" type="ORF">SOCE26_052830</name>
</gene>
<organism evidence="1 2">
    <name type="scientific">Sorangium cellulosum</name>
    <name type="common">Polyangium cellulosum</name>
    <dbReference type="NCBI Taxonomy" id="56"/>
    <lineage>
        <taxon>Bacteria</taxon>
        <taxon>Pseudomonadati</taxon>
        <taxon>Myxococcota</taxon>
        <taxon>Polyangia</taxon>
        <taxon>Polyangiales</taxon>
        <taxon>Polyangiaceae</taxon>
        <taxon>Sorangium</taxon>
    </lineage>
</organism>
<protein>
    <submittedName>
        <fullName evidence="1">Uncharacterized protein</fullName>
    </submittedName>
</protein>
<dbReference type="EMBL" id="CP012673">
    <property type="protein sequence ID" value="AUX43828.1"/>
    <property type="molecule type" value="Genomic_DNA"/>
</dbReference>
<dbReference type="AlphaFoldDB" id="A0A2L0EX01"/>
<evidence type="ECO:0000313" key="1">
    <source>
        <dbReference type="EMBL" id="AUX43828.1"/>
    </source>
</evidence>
<dbReference type="PROSITE" id="PS51257">
    <property type="entry name" value="PROKAR_LIPOPROTEIN"/>
    <property type="match status" value="1"/>
</dbReference>
<reference evidence="1 2" key="1">
    <citation type="submission" date="2015-09" db="EMBL/GenBank/DDBJ databases">
        <title>Sorangium comparison.</title>
        <authorList>
            <person name="Zaburannyi N."/>
            <person name="Bunk B."/>
            <person name="Overmann J."/>
            <person name="Mueller R."/>
        </authorList>
    </citation>
    <scope>NUCLEOTIDE SEQUENCE [LARGE SCALE GENOMIC DNA]</scope>
    <source>
        <strain evidence="1 2">So ce26</strain>
    </source>
</reference>
<proteinExistence type="predicted"/>
<sequence length="121" mass="12205">MKRWVMSRELWFAVALAVVAWIAVTVGCGAAVVAGEGESGSGGDACRDAVGCWEDVSSAEVCAVSCFPEAGSCERLLCSARPVSGCICAPCEDAVSCVLACRAMGIAGQAECAEGTCLCSA</sequence>
<dbReference type="RefSeq" id="WP_159397315.1">
    <property type="nucleotide sequence ID" value="NZ_CP012673.1"/>
</dbReference>
<evidence type="ECO:0000313" key="2">
    <source>
        <dbReference type="Proteomes" id="UP000238348"/>
    </source>
</evidence>
<accession>A0A2L0EX01</accession>
<name>A0A2L0EX01_SORCE</name>
<dbReference type="Proteomes" id="UP000238348">
    <property type="component" value="Chromosome"/>
</dbReference>